<protein>
    <submittedName>
        <fullName evidence="3">DUF317 domain-containing protein</fullName>
    </submittedName>
</protein>
<dbReference type="Proteomes" id="UP001501371">
    <property type="component" value="Unassembled WGS sequence"/>
</dbReference>
<gene>
    <name evidence="3" type="ORF">GCM10009654_15400</name>
</gene>
<feature type="domain" description="DUF317" evidence="2">
    <location>
        <begin position="129"/>
        <end position="187"/>
    </location>
</feature>
<dbReference type="Pfam" id="PF03771">
    <property type="entry name" value="SPDY"/>
    <property type="match status" value="2"/>
</dbReference>
<keyword evidence="4" id="KW-1185">Reference proteome</keyword>
<organism evidence="3 4">
    <name type="scientific">Streptomyces hebeiensis</name>
    <dbReference type="NCBI Taxonomy" id="229486"/>
    <lineage>
        <taxon>Bacteria</taxon>
        <taxon>Bacillati</taxon>
        <taxon>Actinomycetota</taxon>
        <taxon>Actinomycetes</taxon>
        <taxon>Kitasatosporales</taxon>
        <taxon>Streptomycetaceae</taxon>
        <taxon>Streptomyces</taxon>
    </lineage>
</organism>
<dbReference type="InterPro" id="IPR005523">
    <property type="entry name" value="DUF317_SPDY"/>
</dbReference>
<proteinExistence type="predicted"/>
<name>A0ABN1UNA4_9ACTN</name>
<dbReference type="EMBL" id="BAAAKV010000010">
    <property type="protein sequence ID" value="GAA1160113.1"/>
    <property type="molecule type" value="Genomic_DNA"/>
</dbReference>
<reference evidence="3 4" key="1">
    <citation type="journal article" date="2019" name="Int. J. Syst. Evol. Microbiol.">
        <title>The Global Catalogue of Microorganisms (GCM) 10K type strain sequencing project: providing services to taxonomists for standard genome sequencing and annotation.</title>
        <authorList>
            <consortium name="The Broad Institute Genomics Platform"/>
            <consortium name="The Broad Institute Genome Sequencing Center for Infectious Disease"/>
            <person name="Wu L."/>
            <person name="Ma J."/>
        </authorList>
    </citation>
    <scope>NUCLEOTIDE SEQUENCE [LARGE SCALE GENOMIC DNA]</scope>
    <source>
        <strain evidence="3 4">JCM 12696</strain>
    </source>
</reference>
<comment type="caution">
    <text evidence="3">The sequence shown here is derived from an EMBL/GenBank/DDBJ whole genome shotgun (WGS) entry which is preliminary data.</text>
</comment>
<accession>A0ABN1UNA4</accession>
<evidence type="ECO:0000313" key="3">
    <source>
        <dbReference type="EMBL" id="GAA1160113.1"/>
    </source>
</evidence>
<evidence type="ECO:0000313" key="4">
    <source>
        <dbReference type="Proteomes" id="UP001501371"/>
    </source>
</evidence>
<sequence>MEQAEQHYLVAPRHLAGGGDLRYVTDALRACGWKDLARSGGPLVFDSPDRTVRIGYDPFVQPGGWTIRGKATRQHSAWHASLGRQVPVEIVAGFTDALTRPRSAHAPNVWTPLHSQGWQPERGQHVTATSPDGTARLQFHQSGPGDAHWWASARNEHSRTWDALFTATTPMHLVQAFAGALADPHPVMRPHGDLPPSTQIRTTTVQVLPSQLSAWQQARVNAARTATWTHRPWATARPGVTPAARPSASRAGTSR</sequence>
<evidence type="ECO:0000256" key="1">
    <source>
        <dbReference type="SAM" id="MobiDB-lite"/>
    </source>
</evidence>
<evidence type="ECO:0000259" key="2">
    <source>
        <dbReference type="Pfam" id="PF03771"/>
    </source>
</evidence>
<feature type="region of interest" description="Disordered" evidence="1">
    <location>
        <begin position="236"/>
        <end position="255"/>
    </location>
</feature>
<feature type="domain" description="DUF317" evidence="2">
    <location>
        <begin position="47"/>
        <end position="103"/>
    </location>
</feature>